<feature type="domain" description="Metallo-beta-lactamase" evidence="3">
    <location>
        <begin position="7"/>
        <end position="191"/>
    </location>
</feature>
<name>A0A2S7T6Z2_9FLAO</name>
<dbReference type="Pfam" id="PF12706">
    <property type="entry name" value="Lactamase_B_2"/>
    <property type="match status" value="1"/>
</dbReference>
<dbReference type="RefSeq" id="WP_105001000.1">
    <property type="nucleotide sequence ID" value="NZ_MQVX01000001.1"/>
</dbReference>
<comment type="caution">
    <text evidence="4">The sequence shown here is derived from an EMBL/GenBank/DDBJ whole genome shotgun (WGS) entry which is preliminary data.</text>
</comment>
<organism evidence="4 5">
    <name type="scientific">Aureicoccus marinus</name>
    <dbReference type="NCBI Taxonomy" id="754435"/>
    <lineage>
        <taxon>Bacteria</taxon>
        <taxon>Pseudomonadati</taxon>
        <taxon>Bacteroidota</taxon>
        <taxon>Flavobacteriia</taxon>
        <taxon>Flavobacteriales</taxon>
        <taxon>Flavobacteriaceae</taxon>
        <taxon>Aureicoccus</taxon>
    </lineage>
</organism>
<dbReference type="Gene3D" id="3.60.15.10">
    <property type="entry name" value="Ribonuclease Z/Hydroxyacylglutathione hydrolase-like"/>
    <property type="match status" value="1"/>
</dbReference>
<keyword evidence="1 2" id="KW-0378">Hydrolase</keyword>
<dbReference type="InterPro" id="IPR036866">
    <property type="entry name" value="RibonucZ/Hydroxyglut_hydro"/>
</dbReference>
<dbReference type="EMBL" id="MQVX01000001">
    <property type="protein sequence ID" value="PQJ15348.1"/>
    <property type="molecule type" value="Genomic_DNA"/>
</dbReference>
<sequence>MKITFLGHASLQIELSDKILLVDPFISGNELAKDIDLNSLKADYILLTHGHMDHVLDVEAIAANNPGVTIISNYEVTQWFGAKGLNGHPLNHGGKQTFDFGVVKYVTAIHSSVLPDGSYGGNPGGFVIEADGKTLYIAGDTALTYDMKLIPELGYKLDLAILPIGDNFTMGIEEAAMAAQFVQCKTAMGYHYDTFPPIALDKDKAKSHFASQGIELLLPAIGEYHEI</sequence>
<accession>A0A2S7T6Z2</accession>
<proteinExistence type="inferred from homology"/>
<dbReference type="AlphaFoldDB" id="A0A2S7T6Z2"/>
<evidence type="ECO:0000313" key="4">
    <source>
        <dbReference type="EMBL" id="PQJ15348.1"/>
    </source>
</evidence>
<dbReference type="Proteomes" id="UP000239366">
    <property type="component" value="Unassembled WGS sequence"/>
</dbReference>
<evidence type="ECO:0000259" key="3">
    <source>
        <dbReference type="SMART" id="SM00849"/>
    </source>
</evidence>
<keyword evidence="5" id="KW-1185">Reference proteome</keyword>
<dbReference type="PANTHER" id="PTHR43546">
    <property type="entry name" value="UPF0173 METAL-DEPENDENT HYDROLASE MJ1163-RELATED"/>
    <property type="match status" value="1"/>
</dbReference>
<evidence type="ECO:0000256" key="1">
    <source>
        <dbReference type="ARBA" id="ARBA00022801"/>
    </source>
</evidence>
<dbReference type="InterPro" id="IPR001279">
    <property type="entry name" value="Metallo-B-lactamas"/>
</dbReference>
<dbReference type="NCBIfam" id="NF001911">
    <property type="entry name" value="PRK00685.1"/>
    <property type="match status" value="1"/>
</dbReference>
<evidence type="ECO:0000256" key="2">
    <source>
        <dbReference type="HAMAP-Rule" id="MF_00457"/>
    </source>
</evidence>
<gene>
    <name evidence="4" type="ORF">BST99_05990</name>
</gene>
<dbReference type="SMART" id="SM00849">
    <property type="entry name" value="Lactamase_B"/>
    <property type="match status" value="1"/>
</dbReference>
<dbReference type="HAMAP" id="MF_00457">
    <property type="entry name" value="UPF0173"/>
    <property type="match status" value="1"/>
</dbReference>
<dbReference type="GO" id="GO:0016787">
    <property type="term" value="F:hydrolase activity"/>
    <property type="evidence" value="ECO:0007669"/>
    <property type="project" value="UniProtKB-UniRule"/>
</dbReference>
<dbReference type="InterPro" id="IPR022877">
    <property type="entry name" value="UPF0173"/>
</dbReference>
<dbReference type="PANTHER" id="PTHR43546:SF3">
    <property type="entry name" value="UPF0173 METAL-DEPENDENT HYDROLASE MJ1163"/>
    <property type="match status" value="1"/>
</dbReference>
<protein>
    <recommendedName>
        <fullName evidence="2">UPF0173 metal-dependent hydrolase BST99_05990</fullName>
    </recommendedName>
</protein>
<reference evidence="5" key="1">
    <citation type="submission" date="2016-11" db="EMBL/GenBank/DDBJ databases">
        <title>Trade-off between light-utilization and light-protection in marine flavobacteria.</title>
        <authorList>
            <person name="Kumagai Y."/>
            <person name="Yoshizawa S."/>
            <person name="Kogure K."/>
        </authorList>
    </citation>
    <scope>NUCLEOTIDE SEQUENCE [LARGE SCALE GENOMIC DNA]</scope>
    <source>
        <strain evidence="5">SG-18</strain>
    </source>
</reference>
<dbReference type="SUPFAM" id="SSF56281">
    <property type="entry name" value="Metallo-hydrolase/oxidoreductase"/>
    <property type="match status" value="1"/>
</dbReference>
<dbReference type="InterPro" id="IPR050114">
    <property type="entry name" value="UPF0173_UPF0282_UlaG_hydrolase"/>
</dbReference>
<comment type="similarity">
    <text evidence="2">Belongs to the UPF0173 family.</text>
</comment>
<dbReference type="OrthoDB" id="9789133at2"/>
<evidence type="ECO:0000313" key="5">
    <source>
        <dbReference type="Proteomes" id="UP000239366"/>
    </source>
</evidence>